<reference evidence="1 2" key="1">
    <citation type="submission" date="2019-03" db="EMBL/GenBank/DDBJ databases">
        <title>Genomic Encyclopedia of Archaeal and Bacterial Type Strains, Phase II (KMG-II): from individual species to whole genera.</title>
        <authorList>
            <person name="Goeker M."/>
        </authorList>
    </citation>
    <scope>NUCLEOTIDE SEQUENCE [LARGE SCALE GENOMIC DNA]</scope>
    <source>
        <strain evidence="1 2">DSM 45499</strain>
    </source>
</reference>
<dbReference type="Proteomes" id="UP000294927">
    <property type="component" value="Unassembled WGS sequence"/>
</dbReference>
<name>A0A4R7UTD0_9PSEU</name>
<accession>A0A4R7UTD0</accession>
<dbReference type="OrthoDB" id="3695257at2"/>
<dbReference type="EMBL" id="SOCP01000029">
    <property type="protein sequence ID" value="TDV37621.1"/>
    <property type="molecule type" value="Genomic_DNA"/>
</dbReference>
<comment type="caution">
    <text evidence="1">The sequence shown here is derived from an EMBL/GenBank/DDBJ whole genome shotgun (WGS) entry which is preliminary data.</text>
</comment>
<dbReference type="AlphaFoldDB" id="A0A4R7UTD0"/>
<proteinExistence type="predicted"/>
<evidence type="ECO:0000313" key="1">
    <source>
        <dbReference type="EMBL" id="TDV37621.1"/>
    </source>
</evidence>
<sequence>MTGIKLDPTWLGGYAKLSADSAAALAEGVRTMNVDPLTEESFGSLGDQLGTPDAYGKAARLLRGQLARAVEALTATADGLTKVTEVYVDADETSVRTINREQR</sequence>
<evidence type="ECO:0008006" key="3">
    <source>
        <dbReference type="Google" id="ProtNLM"/>
    </source>
</evidence>
<keyword evidence="2" id="KW-1185">Reference proteome</keyword>
<organism evidence="1 2">
    <name type="scientific">Actinophytocola oryzae</name>
    <dbReference type="NCBI Taxonomy" id="502181"/>
    <lineage>
        <taxon>Bacteria</taxon>
        <taxon>Bacillati</taxon>
        <taxon>Actinomycetota</taxon>
        <taxon>Actinomycetes</taxon>
        <taxon>Pseudonocardiales</taxon>
        <taxon>Pseudonocardiaceae</taxon>
    </lineage>
</organism>
<protein>
    <recommendedName>
        <fullName evidence="3">Excreted virulence factor EspC (Type VII ESX diderm)</fullName>
    </recommendedName>
</protein>
<evidence type="ECO:0000313" key="2">
    <source>
        <dbReference type="Proteomes" id="UP000294927"/>
    </source>
</evidence>
<dbReference type="RefSeq" id="WP_133909072.1">
    <property type="nucleotide sequence ID" value="NZ_SOCP01000029.1"/>
</dbReference>
<gene>
    <name evidence="1" type="ORF">CLV71_12984</name>
</gene>